<proteinExistence type="predicted"/>
<feature type="compositionally biased region" description="Polar residues" evidence="1">
    <location>
        <begin position="66"/>
        <end position="77"/>
    </location>
</feature>
<dbReference type="Pfam" id="PF00010">
    <property type="entry name" value="HLH"/>
    <property type="match status" value="1"/>
</dbReference>
<sequence length="993" mass="108931">MDFADPPIMHSGNFDPFEQEQRDSAMPRDLGLDPSDPLNLLLNNSSQDSSMEDSSSSHGSPPDWSQLSSSLWPNQGENMKPYPDLGMDFLQMDMDFNPSMAVDPNSLHYANGVYDLNQHLSNEFMSASFPFTFNAHPSPEDPVTGNDFVKSSDSSSSESSSSRASLSPVPEPTSAMDELAQQVRQTAGVMLAVPSGSQYQQQPKLPIPRLSTQLKLATKPKRAPVQLATGAASSTTSSPGPEDGVSSTMASMPAAATSVISRPKTSHTTIERRYRTNLNARIQSLRQAVPALRVLEEKNKRVKQDGESDGNEKEKPAVDVVDERGFVDGVKVARKGSKANVLGKAVEYIRVLKKREARLKREQNGLKSLIGGLVGGPALLKEWEHEWRAKFGGEEKDEIEGEEAEPMSDDEDGDEEGDGDEDEGRAKKKAKVVKVPKKETLKKAPAPVLGDSTMVPEKRKRGRPRKVQVPTPTTTSPEDNSSLIPSGEFVVQPLVTQDTQGPPAPAQQYLLATFALFSFFNSPLTSSSTFQTYPHSHSGSVLGHLPMAHSETSVIAYSYGWRELIQAFHLIVSALVFFSIVIPWLPETIKHTRLASLLLSPFPQFTSPVSPPQSSSAPFSPSPSDDRVTLLSALAHSQRGASDEADQLRSALGVPSGILGLIMGWRRSGGQGFERKGLEQRAWVRLGELVALDGSTSTATRLQTYWCMRSHISYFKASTSDLSTLALILRSLSSAKANALWSRAEKTEFVRPYERLVLSNLTLEDAVERLAAIQHEHESAQHAPIRLLATTLVRQRLLNHISLLFVRTVLPAHNQNGTDDNWVYTEQDHLEEKKLKETIDAGKSLGGRTRMFAEALEKVWSTGIDDVEDILDDDDTELDAVEVEIRALLSALILYRRIFPSSILSCGNATGVEPVSFILSPPPSPSRKNADLHLALRRALASDVFDFKGDDAEDEILTKEQRLGITLEDARDRVVDMLVEGERAGRTRASNSC</sequence>
<dbReference type="HOGENOM" id="CLU_012408_0_0_1"/>
<dbReference type="PANTHER" id="PTHR47336:SF2">
    <property type="entry name" value="TRANSCRIPTION FACTOR HMS1-RELATED"/>
    <property type="match status" value="1"/>
</dbReference>
<feature type="domain" description="BHLH" evidence="2">
    <location>
        <begin position="262"/>
        <end position="352"/>
    </location>
</feature>
<dbReference type="InterPro" id="IPR036638">
    <property type="entry name" value="HLH_DNA-bd_sf"/>
</dbReference>
<dbReference type="Gene3D" id="4.10.280.10">
    <property type="entry name" value="Helix-loop-helix DNA-binding domain"/>
    <property type="match status" value="1"/>
</dbReference>
<evidence type="ECO:0000313" key="4">
    <source>
        <dbReference type="Proteomes" id="UP000054166"/>
    </source>
</evidence>
<feature type="compositionally biased region" description="Low complexity" evidence="1">
    <location>
        <begin position="32"/>
        <end position="65"/>
    </location>
</feature>
<feature type="compositionally biased region" description="Acidic residues" evidence="1">
    <location>
        <begin position="395"/>
        <end position="423"/>
    </location>
</feature>
<dbReference type="STRING" id="765440.A0A0C3G4Y2"/>
<feature type="region of interest" description="Disordered" evidence="1">
    <location>
        <begin position="219"/>
        <end position="273"/>
    </location>
</feature>
<dbReference type="InParanoid" id="A0A0C3G4Y2"/>
<feature type="compositionally biased region" description="Low complexity" evidence="1">
    <location>
        <begin position="151"/>
        <end position="167"/>
    </location>
</feature>
<keyword evidence="4" id="KW-1185">Reference proteome</keyword>
<dbReference type="PROSITE" id="PS50888">
    <property type="entry name" value="BHLH"/>
    <property type="match status" value="1"/>
</dbReference>
<dbReference type="InterPro" id="IPR052099">
    <property type="entry name" value="Regulatory_TF_Diverse"/>
</dbReference>
<dbReference type="SMART" id="SM00353">
    <property type="entry name" value="HLH"/>
    <property type="match status" value="1"/>
</dbReference>
<reference evidence="4" key="2">
    <citation type="submission" date="2015-01" db="EMBL/GenBank/DDBJ databases">
        <title>Evolutionary Origins and Diversification of the Mycorrhizal Mutualists.</title>
        <authorList>
            <consortium name="DOE Joint Genome Institute"/>
            <consortium name="Mycorrhizal Genomics Consortium"/>
            <person name="Kohler A."/>
            <person name="Kuo A."/>
            <person name="Nagy L.G."/>
            <person name="Floudas D."/>
            <person name="Copeland A."/>
            <person name="Barry K.W."/>
            <person name="Cichocki N."/>
            <person name="Veneault-Fourrey C."/>
            <person name="LaButti K."/>
            <person name="Lindquist E.A."/>
            <person name="Lipzen A."/>
            <person name="Lundell T."/>
            <person name="Morin E."/>
            <person name="Murat C."/>
            <person name="Riley R."/>
            <person name="Ohm R."/>
            <person name="Sun H."/>
            <person name="Tunlid A."/>
            <person name="Henrissat B."/>
            <person name="Grigoriev I.V."/>
            <person name="Hibbett D.S."/>
            <person name="Martin F."/>
        </authorList>
    </citation>
    <scope>NUCLEOTIDE SEQUENCE [LARGE SCALE GENOMIC DNA]</scope>
    <source>
        <strain evidence="4">F 1598</strain>
    </source>
</reference>
<evidence type="ECO:0000313" key="3">
    <source>
        <dbReference type="EMBL" id="KIM85686.1"/>
    </source>
</evidence>
<feature type="region of interest" description="Disordered" evidence="1">
    <location>
        <begin position="391"/>
        <end position="485"/>
    </location>
</feature>
<dbReference type="GO" id="GO:0046983">
    <property type="term" value="F:protein dimerization activity"/>
    <property type="evidence" value="ECO:0007669"/>
    <property type="project" value="InterPro"/>
</dbReference>
<dbReference type="SUPFAM" id="SSF47459">
    <property type="entry name" value="HLH, helix-loop-helix DNA-binding domain"/>
    <property type="match status" value="1"/>
</dbReference>
<evidence type="ECO:0000259" key="2">
    <source>
        <dbReference type="PROSITE" id="PS50888"/>
    </source>
</evidence>
<organism evidence="3 4">
    <name type="scientific">Piloderma croceum (strain F 1598)</name>
    <dbReference type="NCBI Taxonomy" id="765440"/>
    <lineage>
        <taxon>Eukaryota</taxon>
        <taxon>Fungi</taxon>
        <taxon>Dikarya</taxon>
        <taxon>Basidiomycota</taxon>
        <taxon>Agaricomycotina</taxon>
        <taxon>Agaricomycetes</taxon>
        <taxon>Agaricomycetidae</taxon>
        <taxon>Atheliales</taxon>
        <taxon>Atheliaceae</taxon>
        <taxon>Piloderma</taxon>
    </lineage>
</organism>
<dbReference type="Proteomes" id="UP000054166">
    <property type="component" value="Unassembled WGS sequence"/>
</dbReference>
<feature type="compositionally biased region" description="Polar residues" evidence="1">
    <location>
        <begin position="470"/>
        <end position="484"/>
    </location>
</feature>
<protein>
    <recommendedName>
        <fullName evidence="2">BHLH domain-containing protein</fullName>
    </recommendedName>
</protein>
<dbReference type="EMBL" id="KN832984">
    <property type="protein sequence ID" value="KIM85686.1"/>
    <property type="molecule type" value="Genomic_DNA"/>
</dbReference>
<name>A0A0C3G4Y2_PILCF</name>
<feature type="region of interest" description="Disordered" evidence="1">
    <location>
        <begin position="138"/>
        <end position="176"/>
    </location>
</feature>
<gene>
    <name evidence="3" type="ORF">PILCRDRAFT_816889</name>
</gene>
<reference evidence="3 4" key="1">
    <citation type="submission" date="2014-04" db="EMBL/GenBank/DDBJ databases">
        <authorList>
            <consortium name="DOE Joint Genome Institute"/>
            <person name="Kuo A."/>
            <person name="Tarkka M."/>
            <person name="Buscot F."/>
            <person name="Kohler A."/>
            <person name="Nagy L.G."/>
            <person name="Floudas D."/>
            <person name="Copeland A."/>
            <person name="Barry K.W."/>
            <person name="Cichocki N."/>
            <person name="Veneault-Fourrey C."/>
            <person name="LaButti K."/>
            <person name="Lindquist E.A."/>
            <person name="Lipzen A."/>
            <person name="Lundell T."/>
            <person name="Morin E."/>
            <person name="Murat C."/>
            <person name="Sun H."/>
            <person name="Tunlid A."/>
            <person name="Henrissat B."/>
            <person name="Grigoriev I.V."/>
            <person name="Hibbett D.S."/>
            <person name="Martin F."/>
            <person name="Nordberg H.P."/>
            <person name="Cantor M.N."/>
            <person name="Hua S.X."/>
        </authorList>
    </citation>
    <scope>NUCLEOTIDE SEQUENCE [LARGE SCALE GENOMIC DNA]</scope>
    <source>
        <strain evidence="3 4">F 1598</strain>
    </source>
</reference>
<dbReference type="PANTHER" id="PTHR47336">
    <property type="entry name" value="TRANSCRIPTION FACTOR HMS1-RELATED"/>
    <property type="match status" value="1"/>
</dbReference>
<feature type="compositionally biased region" description="Low complexity" evidence="1">
    <location>
        <begin position="228"/>
        <end position="258"/>
    </location>
</feature>
<dbReference type="InterPro" id="IPR011598">
    <property type="entry name" value="bHLH_dom"/>
</dbReference>
<evidence type="ECO:0000256" key="1">
    <source>
        <dbReference type="SAM" id="MobiDB-lite"/>
    </source>
</evidence>
<accession>A0A0C3G4Y2</accession>
<dbReference type="OrthoDB" id="2133190at2759"/>
<feature type="region of interest" description="Disordered" evidence="1">
    <location>
        <begin position="1"/>
        <end position="79"/>
    </location>
</feature>
<feature type="compositionally biased region" description="Basic residues" evidence="1">
    <location>
        <begin position="426"/>
        <end position="435"/>
    </location>
</feature>
<dbReference type="AlphaFoldDB" id="A0A0C3G4Y2"/>